<protein>
    <submittedName>
        <fullName evidence="2">Uncharacterized protein</fullName>
    </submittedName>
</protein>
<organism evidence="2 3">
    <name type="scientific">Salinadaptatus halalkaliphilus</name>
    <dbReference type="NCBI Taxonomy" id="2419781"/>
    <lineage>
        <taxon>Archaea</taxon>
        <taxon>Methanobacteriati</taxon>
        <taxon>Methanobacteriota</taxon>
        <taxon>Stenosarchaea group</taxon>
        <taxon>Halobacteria</taxon>
        <taxon>Halobacteriales</taxon>
        <taxon>Natrialbaceae</taxon>
        <taxon>Salinadaptatus</taxon>
    </lineage>
</organism>
<gene>
    <name evidence="2" type="ORF">D8Y22_06935</name>
</gene>
<proteinExistence type="predicted"/>
<reference evidence="2 3" key="1">
    <citation type="submission" date="2018-10" db="EMBL/GenBank/DDBJ databases">
        <title>Natronolimnobius sp. XQ-INN 246 isolated from Inner Mongolia Autonomous Region of China.</title>
        <authorList>
            <person name="Xue Q."/>
        </authorList>
    </citation>
    <scope>NUCLEOTIDE SEQUENCE [LARGE SCALE GENOMIC DNA]</scope>
    <source>
        <strain evidence="2 3">XQ-INN 246</strain>
    </source>
</reference>
<keyword evidence="3" id="KW-1185">Reference proteome</keyword>
<feature type="region of interest" description="Disordered" evidence="1">
    <location>
        <begin position="1"/>
        <end position="68"/>
    </location>
</feature>
<dbReference type="Proteomes" id="UP000318864">
    <property type="component" value="Unassembled WGS sequence"/>
</dbReference>
<name>A0A4S3TMP7_9EURY</name>
<dbReference type="AlphaFoldDB" id="A0A4S3TMP7"/>
<evidence type="ECO:0000313" key="3">
    <source>
        <dbReference type="Proteomes" id="UP000318864"/>
    </source>
</evidence>
<sequence length="68" mass="7705">MRRTAVRIRPTTDGLEGVQESFRRVPRHAHESDDRQQSRVGDRYRGFDAEYGARTDGTGSLSVRSKAV</sequence>
<feature type="compositionally biased region" description="Basic and acidic residues" evidence="1">
    <location>
        <begin position="28"/>
        <end position="53"/>
    </location>
</feature>
<dbReference type="EMBL" id="RBZW01000019">
    <property type="protein sequence ID" value="THE65544.1"/>
    <property type="molecule type" value="Genomic_DNA"/>
</dbReference>
<evidence type="ECO:0000256" key="1">
    <source>
        <dbReference type="SAM" id="MobiDB-lite"/>
    </source>
</evidence>
<feature type="compositionally biased region" description="Polar residues" evidence="1">
    <location>
        <begin position="57"/>
        <end position="68"/>
    </location>
</feature>
<comment type="caution">
    <text evidence="2">The sequence shown here is derived from an EMBL/GenBank/DDBJ whole genome shotgun (WGS) entry which is preliminary data.</text>
</comment>
<evidence type="ECO:0000313" key="2">
    <source>
        <dbReference type="EMBL" id="THE65544.1"/>
    </source>
</evidence>
<accession>A0A4S3TMP7</accession>